<dbReference type="NCBIfam" id="TIGR01280">
    <property type="entry name" value="xseB"/>
    <property type="match status" value="1"/>
</dbReference>
<evidence type="ECO:0000256" key="6">
    <source>
        <dbReference type="HAMAP-Rule" id="MF_00337"/>
    </source>
</evidence>
<comment type="similarity">
    <text evidence="1 6">Belongs to the XseB family.</text>
</comment>
<dbReference type="GO" id="GO:0008855">
    <property type="term" value="F:exodeoxyribonuclease VII activity"/>
    <property type="evidence" value="ECO:0007669"/>
    <property type="project" value="UniProtKB-UniRule"/>
</dbReference>
<evidence type="ECO:0000256" key="3">
    <source>
        <dbReference type="ARBA" id="ARBA00022722"/>
    </source>
</evidence>
<comment type="catalytic activity">
    <reaction evidence="6">
        <text>Exonucleolytic cleavage in either 5'- to 3'- or 3'- to 5'-direction to yield nucleoside 5'-phosphates.</text>
        <dbReference type="EC" id="3.1.11.6"/>
    </reaction>
</comment>
<dbReference type="GO" id="GO:0005829">
    <property type="term" value="C:cytosol"/>
    <property type="evidence" value="ECO:0007669"/>
    <property type="project" value="TreeGrafter"/>
</dbReference>
<sequence>MPAKKKARPTFEEGLEKLEALAAGMEDGSMTLEQALSAYEEGMALYGELSAMLQGAQQRVEQIRAGAKDEKEATPFEVGK</sequence>
<dbReference type="HAMAP" id="MF_00337">
    <property type="entry name" value="Exonuc_7_S"/>
    <property type="match status" value="1"/>
</dbReference>
<dbReference type="Gene3D" id="1.10.287.1040">
    <property type="entry name" value="Exonuclease VII, small subunit"/>
    <property type="match status" value="1"/>
</dbReference>
<evidence type="ECO:0000256" key="2">
    <source>
        <dbReference type="ARBA" id="ARBA00022490"/>
    </source>
</evidence>
<comment type="caution">
    <text evidence="7">The sequence shown here is derived from an EMBL/GenBank/DDBJ whole genome shotgun (WGS) entry which is preliminary data.</text>
</comment>
<keyword evidence="5 6" id="KW-0269">Exonuclease</keyword>
<protein>
    <recommendedName>
        <fullName evidence="6">Exodeoxyribonuclease 7 small subunit</fullName>
        <ecNumber evidence="6">3.1.11.6</ecNumber>
    </recommendedName>
    <alternativeName>
        <fullName evidence="6">Exodeoxyribonuclease VII small subunit</fullName>
        <shortName evidence="6">Exonuclease VII small subunit</shortName>
    </alternativeName>
</protein>
<dbReference type="SUPFAM" id="SSF116842">
    <property type="entry name" value="XseB-like"/>
    <property type="match status" value="1"/>
</dbReference>
<dbReference type="InterPro" id="IPR003761">
    <property type="entry name" value="Exonuc_VII_S"/>
</dbReference>
<evidence type="ECO:0000256" key="4">
    <source>
        <dbReference type="ARBA" id="ARBA00022801"/>
    </source>
</evidence>
<dbReference type="PIRSF" id="PIRSF006488">
    <property type="entry name" value="Exonuc_VII_S"/>
    <property type="match status" value="1"/>
</dbReference>
<accession>A0A9D0Z9S7</accession>
<keyword evidence="3 6" id="KW-0540">Nuclease</keyword>
<dbReference type="PANTHER" id="PTHR34137:SF1">
    <property type="entry name" value="EXODEOXYRIBONUCLEASE 7 SMALL SUBUNIT"/>
    <property type="match status" value="1"/>
</dbReference>
<evidence type="ECO:0000256" key="1">
    <source>
        <dbReference type="ARBA" id="ARBA00009998"/>
    </source>
</evidence>
<dbReference type="EC" id="3.1.11.6" evidence="6"/>
<organism evidence="7 8">
    <name type="scientific">Candidatus Onthenecus intestinigallinarum</name>
    <dbReference type="NCBI Taxonomy" id="2840875"/>
    <lineage>
        <taxon>Bacteria</taxon>
        <taxon>Bacillati</taxon>
        <taxon>Bacillota</taxon>
        <taxon>Clostridia</taxon>
        <taxon>Eubacteriales</taxon>
        <taxon>Candidatus Onthenecus</taxon>
    </lineage>
</organism>
<dbReference type="InterPro" id="IPR037004">
    <property type="entry name" value="Exonuc_VII_ssu_sf"/>
</dbReference>
<evidence type="ECO:0000256" key="5">
    <source>
        <dbReference type="ARBA" id="ARBA00022839"/>
    </source>
</evidence>
<evidence type="ECO:0000313" key="7">
    <source>
        <dbReference type="EMBL" id="HIQ71588.1"/>
    </source>
</evidence>
<keyword evidence="4 6" id="KW-0378">Hydrolase</keyword>
<dbReference type="GO" id="GO:0009318">
    <property type="term" value="C:exodeoxyribonuclease VII complex"/>
    <property type="evidence" value="ECO:0007669"/>
    <property type="project" value="UniProtKB-UniRule"/>
</dbReference>
<gene>
    <name evidence="6 7" type="primary">xseB</name>
    <name evidence="7" type="ORF">IAB73_05195</name>
</gene>
<dbReference type="Pfam" id="PF02609">
    <property type="entry name" value="Exonuc_VII_S"/>
    <property type="match status" value="1"/>
</dbReference>
<comment type="function">
    <text evidence="6">Bidirectionally degrades single-stranded DNA into large acid-insoluble oligonucleotides, which are then degraded further into small acid-soluble oligonucleotides.</text>
</comment>
<comment type="subcellular location">
    <subcellularLocation>
        <location evidence="6">Cytoplasm</location>
    </subcellularLocation>
</comment>
<dbReference type="Proteomes" id="UP000886887">
    <property type="component" value="Unassembled WGS sequence"/>
</dbReference>
<evidence type="ECO:0000313" key="8">
    <source>
        <dbReference type="Proteomes" id="UP000886887"/>
    </source>
</evidence>
<dbReference type="GO" id="GO:0006308">
    <property type="term" value="P:DNA catabolic process"/>
    <property type="evidence" value="ECO:0007669"/>
    <property type="project" value="UniProtKB-UniRule"/>
</dbReference>
<comment type="subunit">
    <text evidence="6">Heterooligomer composed of large and small subunits.</text>
</comment>
<reference evidence="7" key="1">
    <citation type="submission" date="2020-10" db="EMBL/GenBank/DDBJ databases">
        <authorList>
            <person name="Gilroy R."/>
        </authorList>
    </citation>
    <scope>NUCLEOTIDE SEQUENCE</scope>
    <source>
        <strain evidence="7">ChiSxjej2B14-6234</strain>
    </source>
</reference>
<keyword evidence="2 6" id="KW-0963">Cytoplasm</keyword>
<dbReference type="AlphaFoldDB" id="A0A9D0Z9S7"/>
<dbReference type="PANTHER" id="PTHR34137">
    <property type="entry name" value="EXODEOXYRIBONUCLEASE 7 SMALL SUBUNIT"/>
    <property type="match status" value="1"/>
</dbReference>
<proteinExistence type="inferred from homology"/>
<reference evidence="7" key="2">
    <citation type="journal article" date="2021" name="PeerJ">
        <title>Extensive microbial diversity within the chicken gut microbiome revealed by metagenomics and culture.</title>
        <authorList>
            <person name="Gilroy R."/>
            <person name="Ravi A."/>
            <person name="Getino M."/>
            <person name="Pursley I."/>
            <person name="Horton D.L."/>
            <person name="Alikhan N.F."/>
            <person name="Baker D."/>
            <person name="Gharbi K."/>
            <person name="Hall N."/>
            <person name="Watson M."/>
            <person name="Adriaenssens E.M."/>
            <person name="Foster-Nyarko E."/>
            <person name="Jarju S."/>
            <person name="Secka A."/>
            <person name="Antonio M."/>
            <person name="Oren A."/>
            <person name="Chaudhuri R.R."/>
            <person name="La Ragione R."/>
            <person name="Hildebrand F."/>
            <person name="Pallen M.J."/>
        </authorList>
    </citation>
    <scope>NUCLEOTIDE SEQUENCE</scope>
    <source>
        <strain evidence="7">ChiSxjej2B14-6234</strain>
    </source>
</reference>
<name>A0A9D0Z9S7_9FIRM</name>
<dbReference type="EMBL" id="DVFJ01000015">
    <property type="protein sequence ID" value="HIQ71588.1"/>
    <property type="molecule type" value="Genomic_DNA"/>
</dbReference>